<name>A0A813VKB3_9BILA</name>
<dbReference type="Proteomes" id="UP000663879">
    <property type="component" value="Unassembled WGS sequence"/>
</dbReference>
<comment type="caution">
    <text evidence="1">The sequence shown here is derived from an EMBL/GenBank/DDBJ whole genome shotgun (WGS) entry which is preliminary data.</text>
</comment>
<accession>A0A813VKB3</accession>
<evidence type="ECO:0000313" key="1">
    <source>
        <dbReference type="EMBL" id="CAF0838685.1"/>
    </source>
</evidence>
<dbReference type="EMBL" id="CAJNOC010001139">
    <property type="protein sequence ID" value="CAF0838685.1"/>
    <property type="molecule type" value="Genomic_DNA"/>
</dbReference>
<evidence type="ECO:0000313" key="2">
    <source>
        <dbReference type="Proteomes" id="UP000663879"/>
    </source>
</evidence>
<sequence>MIIEEKEDDLDYDNLVHDSDKEIDLIFPEKTNHISNDSTEPIVGTYKSEGSTNGRYIYKGSNNGLYYSTENFKPEYVTKRAKFCVKFLS</sequence>
<reference evidence="1" key="1">
    <citation type="submission" date="2021-02" db="EMBL/GenBank/DDBJ databases">
        <authorList>
            <person name="Nowell W R."/>
        </authorList>
    </citation>
    <scope>NUCLEOTIDE SEQUENCE</scope>
    <source>
        <strain evidence="1">Ploen Becks lab</strain>
    </source>
</reference>
<dbReference type="AlphaFoldDB" id="A0A813VKB3"/>
<keyword evidence="2" id="KW-1185">Reference proteome</keyword>
<organism evidence="1 2">
    <name type="scientific">Brachionus calyciflorus</name>
    <dbReference type="NCBI Taxonomy" id="104777"/>
    <lineage>
        <taxon>Eukaryota</taxon>
        <taxon>Metazoa</taxon>
        <taxon>Spiralia</taxon>
        <taxon>Gnathifera</taxon>
        <taxon>Rotifera</taxon>
        <taxon>Eurotatoria</taxon>
        <taxon>Monogononta</taxon>
        <taxon>Pseudotrocha</taxon>
        <taxon>Ploima</taxon>
        <taxon>Brachionidae</taxon>
        <taxon>Brachionus</taxon>
    </lineage>
</organism>
<proteinExistence type="predicted"/>
<gene>
    <name evidence="1" type="ORF">OXX778_LOCUS8336</name>
</gene>
<protein>
    <submittedName>
        <fullName evidence="1">Uncharacterized protein</fullName>
    </submittedName>
</protein>